<reference evidence="2" key="1">
    <citation type="journal article" date="2019" name="Int. J. Syst. Evol. Microbiol.">
        <title>The Global Catalogue of Microorganisms (GCM) 10K type strain sequencing project: providing services to taxonomists for standard genome sequencing and annotation.</title>
        <authorList>
            <consortium name="The Broad Institute Genomics Platform"/>
            <consortium name="The Broad Institute Genome Sequencing Center for Infectious Disease"/>
            <person name="Wu L."/>
            <person name="Ma J."/>
        </authorList>
    </citation>
    <scope>NUCLEOTIDE SEQUENCE [LARGE SCALE GENOMIC DNA]</scope>
    <source>
        <strain evidence="2">JCM 17804</strain>
    </source>
</reference>
<evidence type="ECO:0000313" key="2">
    <source>
        <dbReference type="Proteomes" id="UP001500975"/>
    </source>
</evidence>
<comment type="caution">
    <text evidence="1">The sequence shown here is derived from an EMBL/GenBank/DDBJ whole genome shotgun (WGS) entry which is preliminary data.</text>
</comment>
<keyword evidence="2" id="KW-1185">Reference proteome</keyword>
<protein>
    <submittedName>
        <fullName evidence="1">Uncharacterized protein</fullName>
    </submittedName>
</protein>
<evidence type="ECO:0000313" key="1">
    <source>
        <dbReference type="EMBL" id="GAA4334925.1"/>
    </source>
</evidence>
<proteinExistence type="predicted"/>
<organism evidence="1 2">
    <name type="scientific">Variovorax defluvii</name>
    <dbReference type="NCBI Taxonomy" id="913761"/>
    <lineage>
        <taxon>Bacteria</taxon>
        <taxon>Pseudomonadati</taxon>
        <taxon>Pseudomonadota</taxon>
        <taxon>Betaproteobacteria</taxon>
        <taxon>Burkholderiales</taxon>
        <taxon>Comamonadaceae</taxon>
        <taxon>Variovorax</taxon>
    </lineage>
</organism>
<gene>
    <name evidence="1" type="ORF">GCM10023165_11080</name>
</gene>
<accession>A0ABP8H6V5</accession>
<name>A0ABP8H6V5_9BURK</name>
<dbReference type="EMBL" id="BAABGJ010000009">
    <property type="protein sequence ID" value="GAA4334925.1"/>
    <property type="molecule type" value="Genomic_DNA"/>
</dbReference>
<dbReference type="Proteomes" id="UP001500975">
    <property type="component" value="Unassembled WGS sequence"/>
</dbReference>
<sequence>MGGECRGSGRTRRLGVSDFFPGKVDKLVENSEDKSKERCPTRARTTVLKELAVGNQAMHRHSALAHLARTRV</sequence>